<organism evidence="1 2">
    <name type="scientific">Stylosanthes scabra</name>
    <dbReference type="NCBI Taxonomy" id="79078"/>
    <lineage>
        <taxon>Eukaryota</taxon>
        <taxon>Viridiplantae</taxon>
        <taxon>Streptophyta</taxon>
        <taxon>Embryophyta</taxon>
        <taxon>Tracheophyta</taxon>
        <taxon>Spermatophyta</taxon>
        <taxon>Magnoliopsida</taxon>
        <taxon>eudicotyledons</taxon>
        <taxon>Gunneridae</taxon>
        <taxon>Pentapetalae</taxon>
        <taxon>rosids</taxon>
        <taxon>fabids</taxon>
        <taxon>Fabales</taxon>
        <taxon>Fabaceae</taxon>
        <taxon>Papilionoideae</taxon>
        <taxon>50 kb inversion clade</taxon>
        <taxon>dalbergioids sensu lato</taxon>
        <taxon>Dalbergieae</taxon>
        <taxon>Pterocarpus clade</taxon>
        <taxon>Stylosanthes</taxon>
    </lineage>
</organism>
<protein>
    <submittedName>
        <fullName evidence="1">Uncharacterized protein</fullName>
    </submittedName>
</protein>
<gene>
    <name evidence="1" type="ORF">PIB30_090476</name>
</gene>
<evidence type="ECO:0000313" key="2">
    <source>
        <dbReference type="Proteomes" id="UP001341840"/>
    </source>
</evidence>
<reference evidence="1 2" key="1">
    <citation type="journal article" date="2023" name="Plants (Basel)">
        <title>Bridging the Gap: Combining Genomics and Transcriptomics Approaches to Understand Stylosanthes scabra, an Orphan Legume from the Brazilian Caatinga.</title>
        <authorList>
            <person name="Ferreira-Neto J.R.C."/>
            <person name="da Silva M.D."/>
            <person name="Binneck E."/>
            <person name="de Melo N.F."/>
            <person name="da Silva R.H."/>
            <person name="de Melo A.L.T.M."/>
            <person name="Pandolfi V."/>
            <person name="Bustamante F.O."/>
            <person name="Brasileiro-Vidal A.C."/>
            <person name="Benko-Iseppon A.M."/>
        </authorList>
    </citation>
    <scope>NUCLEOTIDE SEQUENCE [LARGE SCALE GENOMIC DNA]</scope>
    <source>
        <tissue evidence="1">Leaves</tissue>
    </source>
</reference>
<evidence type="ECO:0000313" key="1">
    <source>
        <dbReference type="EMBL" id="MED6140165.1"/>
    </source>
</evidence>
<keyword evidence="2" id="KW-1185">Reference proteome</keyword>
<comment type="caution">
    <text evidence="1">The sequence shown here is derived from an EMBL/GenBank/DDBJ whole genome shotgun (WGS) entry which is preliminary data.</text>
</comment>
<feature type="non-terminal residue" evidence="1">
    <location>
        <position position="1"/>
    </location>
</feature>
<accession>A0ABU6SVQ7</accession>
<proteinExistence type="predicted"/>
<dbReference type="EMBL" id="JASCZI010062165">
    <property type="protein sequence ID" value="MED6140165.1"/>
    <property type="molecule type" value="Genomic_DNA"/>
</dbReference>
<sequence>GWSRLEKGKVTFESGVAGHVCCLEREQPTFGSLGGSMLRLMYGVGRLTFSAWEAHVWCVKKVPNVTCLAWRLKRDLLCMWAALFLT</sequence>
<name>A0ABU6SVQ7_9FABA</name>
<dbReference type="Proteomes" id="UP001341840">
    <property type="component" value="Unassembled WGS sequence"/>
</dbReference>